<sequence length="262" mass="26768">AISAARHVISVLETDLKGHGHQTDSQPTPAPTAIPTPVPTPVAAPIDVAPPAANLLNTAIVQTCWQASRTTITPVCQQAAVAAINAARSAEPVPLPPLALPAGYYQMPAPEQLFVLINLERASRNLPAVGSMSVALDQQAVGLAQQNADPALGGPDNIVAGVWGGDYGPTAMVFDWLYNDGWDGVGTANGGCTSPTASGCWGHRSDLFTTQGGSGLVAGIGCSPSWSGRTDMESCTVEFASGSNYGASAYTWSAIEGSQVGN</sequence>
<reference evidence="1" key="2">
    <citation type="journal article" date="2014" name="ISME J.">
        <title>Microbial stratification in low pH oxic and suboxic macroscopic growths along an acid mine drainage.</title>
        <authorList>
            <person name="Mendez-Garcia C."/>
            <person name="Mesa V."/>
            <person name="Sprenger R.R."/>
            <person name="Richter M."/>
            <person name="Diez M.S."/>
            <person name="Solano J."/>
            <person name="Bargiela R."/>
            <person name="Golyshina O.V."/>
            <person name="Manteca A."/>
            <person name="Ramos J.L."/>
            <person name="Gallego J.R."/>
            <person name="Llorente I."/>
            <person name="Martins Dos Santos V.A."/>
            <person name="Jensen O.N."/>
            <person name="Pelaez A.I."/>
            <person name="Sanchez J."/>
            <person name="Ferrer M."/>
        </authorList>
    </citation>
    <scope>NUCLEOTIDE SEQUENCE</scope>
</reference>
<accession>T1C4Y5</accession>
<comment type="caution">
    <text evidence="1">The sequence shown here is derived from an EMBL/GenBank/DDBJ whole genome shotgun (WGS) entry which is preliminary data.</text>
</comment>
<dbReference type="EMBL" id="AUZX01002306">
    <property type="protein sequence ID" value="EQD77067.1"/>
    <property type="molecule type" value="Genomic_DNA"/>
</dbReference>
<protein>
    <submittedName>
        <fullName evidence="1">Uncharacterized protein</fullName>
    </submittedName>
</protein>
<evidence type="ECO:0000313" key="1">
    <source>
        <dbReference type="EMBL" id="EQD77067.1"/>
    </source>
</evidence>
<organism evidence="1">
    <name type="scientific">mine drainage metagenome</name>
    <dbReference type="NCBI Taxonomy" id="410659"/>
    <lineage>
        <taxon>unclassified sequences</taxon>
        <taxon>metagenomes</taxon>
        <taxon>ecological metagenomes</taxon>
    </lineage>
</organism>
<proteinExistence type="predicted"/>
<gene>
    <name evidence="1" type="ORF">B1A_03130</name>
</gene>
<reference evidence="1" key="1">
    <citation type="submission" date="2013-08" db="EMBL/GenBank/DDBJ databases">
        <authorList>
            <person name="Mendez C."/>
            <person name="Richter M."/>
            <person name="Ferrer M."/>
            <person name="Sanchez J."/>
        </authorList>
    </citation>
    <scope>NUCLEOTIDE SEQUENCE</scope>
</reference>
<dbReference type="AlphaFoldDB" id="T1C4Y5"/>
<name>T1C4Y5_9ZZZZ</name>
<feature type="non-terminal residue" evidence="1">
    <location>
        <position position="1"/>
    </location>
</feature>